<dbReference type="GO" id="GO:0006508">
    <property type="term" value="P:proteolysis"/>
    <property type="evidence" value="ECO:0007669"/>
    <property type="project" value="UniProtKB-KW"/>
</dbReference>
<keyword evidence="3" id="KW-0732">Signal</keyword>
<dbReference type="AlphaFoldDB" id="A0AAE0G7T9"/>
<dbReference type="PANTHER" id="PTHR11010">
    <property type="entry name" value="PROTEASE S28 PRO-X CARBOXYPEPTIDASE-RELATED"/>
    <property type="match status" value="1"/>
</dbReference>
<comment type="similarity">
    <text evidence="1">Belongs to the peptidase S28 family.</text>
</comment>
<comment type="caution">
    <text evidence="6">The sequence shown here is derived from an EMBL/GenBank/DDBJ whole genome shotgun (WGS) entry which is preliminary data.</text>
</comment>
<evidence type="ECO:0000313" key="6">
    <source>
        <dbReference type="EMBL" id="KAK3273187.1"/>
    </source>
</evidence>
<dbReference type="InterPro" id="IPR029058">
    <property type="entry name" value="AB_hydrolase_fold"/>
</dbReference>
<evidence type="ECO:0000313" key="7">
    <source>
        <dbReference type="Proteomes" id="UP001190700"/>
    </source>
</evidence>
<evidence type="ECO:0000256" key="2">
    <source>
        <dbReference type="ARBA" id="ARBA00022670"/>
    </source>
</evidence>
<sequence>MLMRVRYPQIVLGSLASAAPVLLWGNPDLEGGLWYDTVAKIFQEKNATCARAVSNGFKLVVDQLSKKQFAEIEKDLNLCSAPSEITTEQFLIYLQHATQLVAQFEFPFKSADKVPFPFEVTCDSFVREENAYMAMRTLLDTAYNNTLKLSCFWIESGEQSELPFFTARRVIDDSFPASLHLNEIKERKEKQDGVIPLSDINFELSWSYICCSYFFMPVAGGNTSRDFFHFDHLFYPEGISDYCERTFSVRPQTTPPFDPKELKNTSNIMFSNMGFDPVKAFSIQQSVSTAVTLITIPSVGHTLDICGSTIDDHNDLKIARVQEVATIRKWLQMSSKLQPSRM</sequence>
<keyword evidence="2" id="KW-0645">Protease</keyword>
<evidence type="ECO:0000256" key="5">
    <source>
        <dbReference type="ARBA" id="ARBA00023180"/>
    </source>
</evidence>
<dbReference type="PANTHER" id="PTHR11010:SF38">
    <property type="entry name" value="LYSOSOMAL PRO-X CARBOXYPEPTIDASE"/>
    <property type="match status" value="1"/>
</dbReference>
<proteinExistence type="inferred from homology"/>
<dbReference type="InterPro" id="IPR008758">
    <property type="entry name" value="Peptidase_S28"/>
</dbReference>
<accession>A0AAE0G7T9</accession>
<reference evidence="6 7" key="1">
    <citation type="journal article" date="2015" name="Genome Biol. Evol.">
        <title>Comparative Genomics of a Bacterivorous Green Alga Reveals Evolutionary Causalities and Consequences of Phago-Mixotrophic Mode of Nutrition.</title>
        <authorList>
            <person name="Burns J.A."/>
            <person name="Paasch A."/>
            <person name="Narechania A."/>
            <person name="Kim E."/>
        </authorList>
    </citation>
    <scope>NUCLEOTIDE SEQUENCE [LARGE SCALE GENOMIC DNA]</scope>
    <source>
        <strain evidence="6 7">PLY_AMNH</strain>
    </source>
</reference>
<dbReference type="Pfam" id="PF05577">
    <property type="entry name" value="Peptidase_S28"/>
    <property type="match status" value="1"/>
</dbReference>
<dbReference type="InterPro" id="IPR042269">
    <property type="entry name" value="Ser_carbopepase_S28_SKS"/>
</dbReference>
<organism evidence="6 7">
    <name type="scientific">Cymbomonas tetramitiformis</name>
    <dbReference type="NCBI Taxonomy" id="36881"/>
    <lineage>
        <taxon>Eukaryota</taxon>
        <taxon>Viridiplantae</taxon>
        <taxon>Chlorophyta</taxon>
        <taxon>Pyramimonadophyceae</taxon>
        <taxon>Pyramimonadales</taxon>
        <taxon>Pyramimonadaceae</taxon>
        <taxon>Cymbomonas</taxon>
    </lineage>
</organism>
<evidence type="ECO:0000256" key="1">
    <source>
        <dbReference type="ARBA" id="ARBA00011079"/>
    </source>
</evidence>
<dbReference type="Gene3D" id="3.40.50.1820">
    <property type="entry name" value="alpha/beta hydrolase"/>
    <property type="match status" value="1"/>
</dbReference>
<name>A0AAE0G7T9_9CHLO</name>
<keyword evidence="5" id="KW-0325">Glycoprotein</keyword>
<dbReference type="Gene3D" id="1.20.120.980">
    <property type="entry name" value="Serine carboxypeptidase S28, SKS domain"/>
    <property type="match status" value="1"/>
</dbReference>
<evidence type="ECO:0000256" key="3">
    <source>
        <dbReference type="ARBA" id="ARBA00022729"/>
    </source>
</evidence>
<dbReference type="EMBL" id="LGRX02008608">
    <property type="protein sequence ID" value="KAK3273187.1"/>
    <property type="molecule type" value="Genomic_DNA"/>
</dbReference>
<dbReference type="GO" id="GO:0070008">
    <property type="term" value="F:serine-type exopeptidase activity"/>
    <property type="evidence" value="ECO:0007669"/>
    <property type="project" value="InterPro"/>
</dbReference>
<evidence type="ECO:0000256" key="4">
    <source>
        <dbReference type="ARBA" id="ARBA00022801"/>
    </source>
</evidence>
<dbReference type="Proteomes" id="UP001190700">
    <property type="component" value="Unassembled WGS sequence"/>
</dbReference>
<dbReference type="GO" id="GO:0008239">
    <property type="term" value="F:dipeptidyl-peptidase activity"/>
    <property type="evidence" value="ECO:0007669"/>
    <property type="project" value="TreeGrafter"/>
</dbReference>
<keyword evidence="4" id="KW-0378">Hydrolase</keyword>
<protein>
    <submittedName>
        <fullName evidence="6">Uncharacterized protein</fullName>
    </submittedName>
</protein>
<gene>
    <name evidence="6" type="ORF">CYMTET_18560</name>
</gene>
<keyword evidence="7" id="KW-1185">Reference proteome</keyword>